<dbReference type="InterPro" id="IPR027417">
    <property type="entry name" value="P-loop_NTPase"/>
</dbReference>
<keyword evidence="1" id="KW-0067">ATP-binding</keyword>
<comment type="caution">
    <text evidence="1">The sequence shown here is derived from an EMBL/GenBank/DDBJ whole genome shotgun (WGS) entry which is preliminary data.</text>
</comment>
<keyword evidence="1" id="KW-0547">Nucleotide-binding</keyword>
<dbReference type="GO" id="GO:0004386">
    <property type="term" value="F:helicase activity"/>
    <property type="evidence" value="ECO:0007669"/>
    <property type="project" value="UniProtKB-KW"/>
</dbReference>
<keyword evidence="1" id="KW-0378">Hydrolase</keyword>
<dbReference type="Gene3D" id="3.40.50.300">
    <property type="entry name" value="P-loop containing nucleotide triphosphate hydrolases"/>
    <property type="match status" value="1"/>
</dbReference>
<name>A0A1W0E5V5_9MICR</name>
<gene>
    <name evidence="1" type="ORF">EHP00_2152</name>
</gene>
<reference evidence="1 2" key="1">
    <citation type="journal article" date="2017" name="Environ. Microbiol.">
        <title>Decay of the glycolytic pathway and adaptation to intranuclear parasitism within Enterocytozoonidae microsporidia.</title>
        <authorList>
            <person name="Wiredu Boakye D."/>
            <person name="Jaroenlak P."/>
            <person name="Prachumwat A."/>
            <person name="Williams T.A."/>
            <person name="Bateman K.S."/>
            <person name="Itsathitphaisarn O."/>
            <person name="Sritunyalucksana K."/>
            <person name="Paszkiewicz K.H."/>
            <person name="Moore K.A."/>
            <person name="Stentiford G.D."/>
            <person name="Williams B.A."/>
        </authorList>
    </citation>
    <scope>NUCLEOTIDE SEQUENCE [LARGE SCALE GENOMIC DNA]</scope>
    <source>
        <strain evidence="1 2">TH1</strain>
    </source>
</reference>
<keyword evidence="1" id="KW-0347">Helicase</keyword>
<dbReference type="Proteomes" id="UP000192758">
    <property type="component" value="Unassembled WGS sequence"/>
</dbReference>
<dbReference type="EMBL" id="MNPJ01000019">
    <property type="protein sequence ID" value="OQS54630.1"/>
    <property type="molecule type" value="Genomic_DNA"/>
</dbReference>
<proteinExistence type="predicted"/>
<keyword evidence="2" id="KW-1185">Reference proteome</keyword>
<evidence type="ECO:0000313" key="2">
    <source>
        <dbReference type="Proteomes" id="UP000192758"/>
    </source>
</evidence>
<protein>
    <submittedName>
        <fullName evidence="1">DNA repair helicase rad3</fullName>
    </submittedName>
</protein>
<organism evidence="1 2">
    <name type="scientific">Ecytonucleospora hepatopenaei</name>
    <dbReference type="NCBI Taxonomy" id="646526"/>
    <lineage>
        <taxon>Eukaryota</taxon>
        <taxon>Fungi</taxon>
        <taxon>Fungi incertae sedis</taxon>
        <taxon>Microsporidia</taxon>
        <taxon>Enterocytozoonidae</taxon>
        <taxon>Ecytonucleospora</taxon>
    </lineage>
</organism>
<sequence length="50" mass="6100">MYTESVRLKERLKYLKKEFGILEYDFLVFDAMRHTAQCLGRVLRVKMIME</sequence>
<dbReference type="VEuPathDB" id="MicrosporidiaDB:EHP00_2152"/>
<dbReference type="OrthoDB" id="272481at2759"/>
<evidence type="ECO:0000313" key="1">
    <source>
        <dbReference type="EMBL" id="OQS54630.1"/>
    </source>
</evidence>
<accession>A0A1W0E5V5</accession>
<dbReference type="AlphaFoldDB" id="A0A1W0E5V5"/>
<dbReference type="STRING" id="646526.A0A1W0E5V5"/>